<evidence type="ECO:0000313" key="3">
    <source>
        <dbReference type="Proteomes" id="UP001165121"/>
    </source>
</evidence>
<evidence type="ECO:0000313" key="2">
    <source>
        <dbReference type="EMBL" id="GMF23562.1"/>
    </source>
</evidence>
<reference evidence="2" key="1">
    <citation type="submission" date="2023-04" db="EMBL/GenBank/DDBJ databases">
        <title>Phytophthora fragariaefolia NBRC 109709.</title>
        <authorList>
            <person name="Ichikawa N."/>
            <person name="Sato H."/>
            <person name="Tonouchi N."/>
        </authorList>
    </citation>
    <scope>NUCLEOTIDE SEQUENCE</scope>
    <source>
        <strain evidence="2">NBRC 109709</strain>
    </source>
</reference>
<name>A0A9W6TZN6_9STRA</name>
<keyword evidence="3" id="KW-1185">Reference proteome</keyword>
<dbReference type="EMBL" id="BSXT01000290">
    <property type="protein sequence ID" value="GMF23562.1"/>
    <property type="molecule type" value="Genomic_DNA"/>
</dbReference>
<feature type="compositionally biased region" description="Polar residues" evidence="1">
    <location>
        <begin position="66"/>
        <end position="75"/>
    </location>
</feature>
<comment type="caution">
    <text evidence="2">The sequence shown here is derived from an EMBL/GenBank/DDBJ whole genome shotgun (WGS) entry which is preliminary data.</text>
</comment>
<feature type="compositionally biased region" description="Polar residues" evidence="1">
    <location>
        <begin position="1"/>
        <end position="13"/>
    </location>
</feature>
<dbReference type="Proteomes" id="UP001165121">
    <property type="component" value="Unassembled WGS sequence"/>
</dbReference>
<feature type="compositionally biased region" description="Polar residues" evidence="1">
    <location>
        <begin position="29"/>
        <end position="45"/>
    </location>
</feature>
<accession>A0A9W6TZN6</accession>
<gene>
    <name evidence="2" type="ORF">Pfra01_000375300</name>
</gene>
<dbReference type="AlphaFoldDB" id="A0A9W6TZN6"/>
<evidence type="ECO:0000256" key="1">
    <source>
        <dbReference type="SAM" id="MobiDB-lite"/>
    </source>
</evidence>
<protein>
    <submittedName>
        <fullName evidence="2">Unnamed protein product</fullName>
    </submittedName>
</protein>
<proteinExistence type="predicted"/>
<feature type="region of interest" description="Disordered" evidence="1">
    <location>
        <begin position="1"/>
        <end position="92"/>
    </location>
</feature>
<organism evidence="2 3">
    <name type="scientific">Phytophthora fragariaefolia</name>
    <dbReference type="NCBI Taxonomy" id="1490495"/>
    <lineage>
        <taxon>Eukaryota</taxon>
        <taxon>Sar</taxon>
        <taxon>Stramenopiles</taxon>
        <taxon>Oomycota</taxon>
        <taxon>Peronosporomycetes</taxon>
        <taxon>Peronosporales</taxon>
        <taxon>Peronosporaceae</taxon>
        <taxon>Phytophthora</taxon>
    </lineage>
</organism>
<sequence>MSAATHYSPSFSESPGKRKWRSKRDGGSCASSAGLRTNPAGSQTTTHHHKQPSGELDTTEPVMPQPTRTNATIFQGVSPHDPAVNDEDLSEDGTLDHDIASGTELNWRGLFLLMSTDMVYLYAMQSCHLPRRDQA</sequence>